<dbReference type="EC" id="2.2.1.1" evidence="2"/>
<accession>A0A6J4RGU9</accession>
<dbReference type="GO" id="GO:0004802">
    <property type="term" value="F:transketolase activity"/>
    <property type="evidence" value="ECO:0007669"/>
    <property type="project" value="UniProtKB-EC"/>
</dbReference>
<feature type="compositionally biased region" description="Basic and acidic residues" evidence="1">
    <location>
        <begin position="304"/>
        <end position="324"/>
    </location>
</feature>
<feature type="compositionally biased region" description="Basic and acidic residues" evidence="1">
    <location>
        <begin position="182"/>
        <end position="200"/>
    </location>
</feature>
<feature type="compositionally biased region" description="Low complexity" evidence="1">
    <location>
        <begin position="141"/>
        <end position="151"/>
    </location>
</feature>
<feature type="region of interest" description="Disordered" evidence="1">
    <location>
        <begin position="402"/>
        <end position="474"/>
    </location>
</feature>
<feature type="compositionally biased region" description="Basic residues" evidence="1">
    <location>
        <begin position="291"/>
        <end position="303"/>
    </location>
</feature>
<feature type="compositionally biased region" description="Basic residues" evidence="1">
    <location>
        <begin position="250"/>
        <end position="260"/>
    </location>
</feature>
<dbReference type="AlphaFoldDB" id="A0A6J4RGU9"/>
<feature type="compositionally biased region" description="Low complexity" evidence="1">
    <location>
        <begin position="13"/>
        <end position="23"/>
    </location>
</feature>
<feature type="compositionally biased region" description="Basic and acidic residues" evidence="1">
    <location>
        <begin position="234"/>
        <end position="248"/>
    </location>
</feature>
<feature type="compositionally biased region" description="Basic and acidic residues" evidence="1">
    <location>
        <begin position="1"/>
        <end position="11"/>
    </location>
</feature>
<gene>
    <name evidence="2" type="ORF">AVDCRST_MAG05-10</name>
</gene>
<sequence length="474" mass="55073">DAADRPEDRGLGRVARARPAVARGQHPLEHRRQLGPPDLFDVGGRPHERAHEQVPALRLRRAREPGQRPPDLLQRPRLPPPVLDVQGRGRHHRRGADDLPRVRQPPAGPPDPGHPLGRRRHGLFRPGPAHRRRRRARRQVPGRGALHGLGPLRRLRDGRRLDVGGLPARLLLQARQPHSHPRHEPPRPDPRDDGRLERRPLLGPRPRLRLARHRGRRPRPRGHRRRLLRGARQRRPDPHRRQDQEGIRRLLPRRRGRHARQAGDARPGGRGPRRARRHQRPARGRPQAGRHGLHGRRLHRRRRASDLGARRRGSDPRRVRDGPPGRRRRPRGRRRARRRGQQLHLLAEVRRGVPREVLRDVYRRAAAGRRGGRDERAQLRALRLLIRRVLLAGLRLYPDGRHKRRRPQALGKPRRRLHRRGRALPDGAGGHRDDARRPRLDRPAALGRQPDRQARRPDGRHDRHKLYADPAPEN</sequence>
<feature type="compositionally biased region" description="Basic residues" evidence="1">
    <location>
        <begin position="402"/>
        <end position="422"/>
    </location>
</feature>
<proteinExistence type="predicted"/>
<feature type="compositionally biased region" description="Basic and acidic residues" evidence="1">
    <location>
        <begin position="429"/>
        <end position="442"/>
    </location>
</feature>
<name>A0A6J4RGU9_9ACTN</name>
<feature type="compositionally biased region" description="Basic residues" evidence="1">
    <location>
        <begin position="206"/>
        <end position="233"/>
    </location>
</feature>
<dbReference type="EMBL" id="CADCVM010000004">
    <property type="protein sequence ID" value="CAA9465554.1"/>
    <property type="molecule type" value="Genomic_DNA"/>
</dbReference>
<feature type="compositionally biased region" description="Basic residues" evidence="1">
    <location>
        <begin position="325"/>
        <end position="341"/>
    </location>
</feature>
<feature type="non-terminal residue" evidence="2">
    <location>
        <position position="1"/>
    </location>
</feature>
<feature type="compositionally biased region" description="Basic residues" evidence="1">
    <location>
        <begin position="271"/>
        <end position="283"/>
    </location>
</feature>
<feature type="compositionally biased region" description="Basic residues" evidence="1">
    <location>
        <begin position="116"/>
        <end position="140"/>
    </location>
</feature>
<feature type="non-terminal residue" evidence="2">
    <location>
        <position position="474"/>
    </location>
</feature>
<protein>
    <submittedName>
        <fullName evidence="2">Transketolase</fullName>
        <ecNumber evidence="2">2.2.1.1</ecNumber>
    </submittedName>
</protein>
<evidence type="ECO:0000313" key="2">
    <source>
        <dbReference type="EMBL" id="CAA9465554.1"/>
    </source>
</evidence>
<feature type="region of interest" description="Disordered" evidence="1">
    <location>
        <begin position="1"/>
        <end position="151"/>
    </location>
</feature>
<keyword evidence="2" id="KW-0808">Transferase</keyword>
<reference evidence="2" key="1">
    <citation type="submission" date="2020-02" db="EMBL/GenBank/DDBJ databases">
        <authorList>
            <person name="Meier V. D."/>
        </authorList>
    </citation>
    <scope>NUCLEOTIDE SEQUENCE</scope>
    <source>
        <strain evidence="2">AVDCRST_MAG05</strain>
    </source>
</reference>
<organism evidence="2">
    <name type="scientific">uncultured Rubrobacteraceae bacterium</name>
    <dbReference type="NCBI Taxonomy" id="349277"/>
    <lineage>
        <taxon>Bacteria</taxon>
        <taxon>Bacillati</taxon>
        <taxon>Actinomycetota</taxon>
        <taxon>Rubrobacteria</taxon>
        <taxon>Rubrobacterales</taxon>
        <taxon>Rubrobacteraceae</taxon>
        <taxon>environmental samples</taxon>
    </lineage>
</organism>
<evidence type="ECO:0000256" key="1">
    <source>
        <dbReference type="SAM" id="MobiDB-lite"/>
    </source>
</evidence>
<feature type="region of interest" description="Disordered" evidence="1">
    <location>
        <begin position="173"/>
        <end position="343"/>
    </location>
</feature>
<feature type="compositionally biased region" description="Basic and acidic residues" evidence="1">
    <location>
        <begin position="449"/>
        <end position="467"/>
    </location>
</feature>